<evidence type="ECO:0000313" key="2">
    <source>
        <dbReference type="Proteomes" id="UP000887013"/>
    </source>
</evidence>
<proteinExistence type="predicted"/>
<dbReference type="AlphaFoldDB" id="A0A8X6U683"/>
<reference evidence="1" key="1">
    <citation type="submission" date="2020-08" db="EMBL/GenBank/DDBJ databases">
        <title>Multicomponent nature underlies the extraordinary mechanical properties of spider dragline silk.</title>
        <authorList>
            <person name="Kono N."/>
            <person name="Nakamura H."/>
            <person name="Mori M."/>
            <person name="Yoshida Y."/>
            <person name="Ohtoshi R."/>
            <person name="Malay A.D."/>
            <person name="Moran D.A.P."/>
            <person name="Tomita M."/>
            <person name="Numata K."/>
            <person name="Arakawa K."/>
        </authorList>
    </citation>
    <scope>NUCLEOTIDE SEQUENCE</scope>
</reference>
<organism evidence="1 2">
    <name type="scientific">Nephila pilipes</name>
    <name type="common">Giant wood spider</name>
    <name type="synonym">Nephila maculata</name>
    <dbReference type="NCBI Taxonomy" id="299642"/>
    <lineage>
        <taxon>Eukaryota</taxon>
        <taxon>Metazoa</taxon>
        <taxon>Ecdysozoa</taxon>
        <taxon>Arthropoda</taxon>
        <taxon>Chelicerata</taxon>
        <taxon>Arachnida</taxon>
        <taxon>Araneae</taxon>
        <taxon>Araneomorphae</taxon>
        <taxon>Entelegynae</taxon>
        <taxon>Araneoidea</taxon>
        <taxon>Nephilidae</taxon>
        <taxon>Nephila</taxon>
    </lineage>
</organism>
<sequence length="119" mass="13664">MQTFSSLNADGEGYRSAIFKYVIFMRLKNGLEISERVEINDALKLSIDFFTKVGRRGQHVTKCFSLLPNFHSVLKGNQTSLKCSSLYQFGLWQHRYPDLDCSHLRLNPVAFLHSLAHVN</sequence>
<evidence type="ECO:0000313" key="1">
    <source>
        <dbReference type="EMBL" id="GFT95944.1"/>
    </source>
</evidence>
<dbReference type="EMBL" id="BMAW01026186">
    <property type="protein sequence ID" value="GFT95944.1"/>
    <property type="molecule type" value="Genomic_DNA"/>
</dbReference>
<keyword evidence="2" id="KW-1185">Reference proteome</keyword>
<accession>A0A8X6U683</accession>
<comment type="caution">
    <text evidence="1">The sequence shown here is derived from an EMBL/GenBank/DDBJ whole genome shotgun (WGS) entry which is preliminary data.</text>
</comment>
<gene>
    <name evidence="1" type="ORF">NPIL_65991</name>
</gene>
<protein>
    <submittedName>
        <fullName evidence="1">Uncharacterized protein</fullName>
    </submittedName>
</protein>
<name>A0A8X6U683_NEPPI</name>
<dbReference type="Proteomes" id="UP000887013">
    <property type="component" value="Unassembled WGS sequence"/>
</dbReference>